<dbReference type="EC" id="3.2.1.89" evidence="3"/>
<dbReference type="InterPro" id="IPR011683">
    <property type="entry name" value="Glyco_hydro_53"/>
</dbReference>
<dbReference type="PANTHER" id="PTHR34983">
    <property type="entry name" value="ARABINOGALACTAN ENDO-BETA-1,4-GALACTANASE A"/>
    <property type="match status" value="1"/>
</dbReference>
<name>K3WHT9_GLOUD</name>
<dbReference type="AlphaFoldDB" id="K3WHT9"/>
<reference evidence="7" key="3">
    <citation type="submission" date="2015-02" db="UniProtKB">
        <authorList>
            <consortium name="EnsemblProtists"/>
        </authorList>
    </citation>
    <scope>IDENTIFICATION</scope>
    <source>
        <strain evidence="7">DAOM BR144</strain>
    </source>
</reference>
<feature type="chain" id="PRO_5025524808" description="arabinogalactan endo-beta-1,4-galactanase" evidence="6">
    <location>
        <begin position="22"/>
        <end position="357"/>
    </location>
</feature>
<evidence type="ECO:0000256" key="2">
    <source>
        <dbReference type="ARBA" id="ARBA00010687"/>
    </source>
</evidence>
<comment type="catalytic activity">
    <reaction evidence="1">
        <text>The enzyme specifically hydrolyzes (1-&gt;4)-beta-D-galactosidic linkages in type I arabinogalactans.</text>
        <dbReference type="EC" id="3.2.1.89"/>
    </reaction>
</comment>
<organism evidence="7 8">
    <name type="scientific">Globisporangium ultimum (strain ATCC 200006 / CBS 805.95 / DAOM BR144)</name>
    <name type="common">Pythium ultimum</name>
    <dbReference type="NCBI Taxonomy" id="431595"/>
    <lineage>
        <taxon>Eukaryota</taxon>
        <taxon>Sar</taxon>
        <taxon>Stramenopiles</taxon>
        <taxon>Oomycota</taxon>
        <taxon>Peronosporomycetes</taxon>
        <taxon>Pythiales</taxon>
        <taxon>Pythiaceae</taxon>
        <taxon>Globisporangium</taxon>
    </lineage>
</organism>
<evidence type="ECO:0000256" key="4">
    <source>
        <dbReference type="ARBA" id="ARBA00022801"/>
    </source>
</evidence>
<evidence type="ECO:0000256" key="1">
    <source>
        <dbReference type="ARBA" id="ARBA00001695"/>
    </source>
</evidence>
<dbReference type="PANTHER" id="PTHR34983:SF1">
    <property type="entry name" value="ARABINOGALACTAN ENDO-BETA-1,4-GALACTANASE A"/>
    <property type="match status" value="1"/>
</dbReference>
<keyword evidence="4" id="KW-0378">Hydrolase</keyword>
<dbReference type="OMA" id="HYWEPAW"/>
<keyword evidence="5" id="KW-0326">Glycosidase</keyword>
<dbReference type="STRING" id="431595.K3WHT9"/>
<sequence length="357" mass="38589">MGLKALLLSACVALGMRTAAAFTTGHDLSSAGYMEKDKGVTWYTAAGKAAPLETILGAGGMQSVRLRLWTGSEYGLDYTLALAKRFSAAGYSIYLDMHFSDTWADAGAQKIPSSWKASNIEVLASSLRTYVKSTLRSFTAAGIKLEILALGNEITGGMLYPLGRIQNNDFKGFAKLWAAARAGVEDAVAAGTSRPKVMIHLDNGWKKDTVAWFFQSLFATGVVKKSDVDVFGFSFYPFYDTRATVSALSSSLWHMANAYGKPIYVSETNYPTSCTKVKLSANYPTSAAGQIQWTKAVINVLRSLPKNLGAGIYYWEPAYVSTPGLGSQCEAALLFSVDWSTYPKTKAKALSSVSLYK</sequence>
<dbReference type="HOGENOM" id="CLU_011259_0_0_1"/>
<dbReference type="InterPro" id="IPR017853">
    <property type="entry name" value="GH"/>
</dbReference>
<comment type="similarity">
    <text evidence="2">Belongs to the glycosyl hydrolase 53 family.</text>
</comment>
<keyword evidence="6" id="KW-0732">Signal</keyword>
<evidence type="ECO:0000256" key="3">
    <source>
        <dbReference type="ARBA" id="ARBA00012556"/>
    </source>
</evidence>
<dbReference type="GO" id="GO:0031218">
    <property type="term" value="F:arabinogalactan endo-1,4-beta-galactosidase activity"/>
    <property type="evidence" value="ECO:0007669"/>
    <property type="project" value="UniProtKB-EC"/>
</dbReference>
<dbReference type="eggNOG" id="ENOG502RA1I">
    <property type="taxonomic scope" value="Eukaryota"/>
</dbReference>
<dbReference type="EnsemblProtists" id="PYU1_T004531">
    <property type="protein sequence ID" value="PYU1_T004531"/>
    <property type="gene ID" value="PYU1_G004520"/>
</dbReference>
<dbReference type="EMBL" id="GL376631">
    <property type="status" value="NOT_ANNOTATED_CDS"/>
    <property type="molecule type" value="Genomic_DNA"/>
</dbReference>
<dbReference type="VEuPathDB" id="FungiDB:PYU1_G004520"/>
<evidence type="ECO:0000256" key="6">
    <source>
        <dbReference type="SAM" id="SignalP"/>
    </source>
</evidence>
<dbReference type="GO" id="GO:0045490">
    <property type="term" value="P:pectin catabolic process"/>
    <property type="evidence" value="ECO:0007669"/>
    <property type="project" value="TreeGrafter"/>
</dbReference>
<dbReference type="SUPFAM" id="SSF51445">
    <property type="entry name" value="(Trans)glycosidases"/>
    <property type="match status" value="1"/>
</dbReference>
<dbReference type="Proteomes" id="UP000019132">
    <property type="component" value="Unassembled WGS sequence"/>
</dbReference>
<accession>K3WHT9</accession>
<evidence type="ECO:0000256" key="5">
    <source>
        <dbReference type="ARBA" id="ARBA00023295"/>
    </source>
</evidence>
<evidence type="ECO:0000313" key="8">
    <source>
        <dbReference type="Proteomes" id="UP000019132"/>
    </source>
</evidence>
<dbReference type="Pfam" id="PF07745">
    <property type="entry name" value="Glyco_hydro_53"/>
    <property type="match status" value="1"/>
</dbReference>
<feature type="signal peptide" evidence="6">
    <location>
        <begin position="1"/>
        <end position="21"/>
    </location>
</feature>
<reference evidence="8" key="1">
    <citation type="journal article" date="2010" name="Genome Biol.">
        <title>Genome sequence of the necrotrophic plant pathogen Pythium ultimum reveals original pathogenicity mechanisms and effector repertoire.</title>
        <authorList>
            <person name="Levesque C.A."/>
            <person name="Brouwer H."/>
            <person name="Cano L."/>
            <person name="Hamilton J.P."/>
            <person name="Holt C."/>
            <person name="Huitema E."/>
            <person name="Raffaele S."/>
            <person name="Robideau G.P."/>
            <person name="Thines M."/>
            <person name="Win J."/>
            <person name="Zerillo M.M."/>
            <person name="Beakes G.W."/>
            <person name="Boore J.L."/>
            <person name="Busam D."/>
            <person name="Dumas B."/>
            <person name="Ferriera S."/>
            <person name="Fuerstenberg S.I."/>
            <person name="Gachon C.M."/>
            <person name="Gaulin E."/>
            <person name="Govers F."/>
            <person name="Grenville-Briggs L."/>
            <person name="Horner N."/>
            <person name="Hostetler J."/>
            <person name="Jiang R.H."/>
            <person name="Johnson J."/>
            <person name="Krajaejun T."/>
            <person name="Lin H."/>
            <person name="Meijer H.J."/>
            <person name="Moore B."/>
            <person name="Morris P."/>
            <person name="Phuntmart V."/>
            <person name="Puiu D."/>
            <person name="Shetty J."/>
            <person name="Stajich J.E."/>
            <person name="Tripathy S."/>
            <person name="Wawra S."/>
            <person name="van West P."/>
            <person name="Whitty B.R."/>
            <person name="Coutinho P.M."/>
            <person name="Henrissat B."/>
            <person name="Martin F."/>
            <person name="Thomas P.D."/>
            <person name="Tyler B.M."/>
            <person name="De Vries R.P."/>
            <person name="Kamoun S."/>
            <person name="Yandell M."/>
            <person name="Tisserat N."/>
            <person name="Buell C.R."/>
        </authorList>
    </citation>
    <scope>NUCLEOTIDE SEQUENCE</scope>
    <source>
        <strain evidence="8">DAOM:BR144</strain>
    </source>
</reference>
<dbReference type="InParanoid" id="K3WHT9"/>
<protein>
    <recommendedName>
        <fullName evidence="3">arabinogalactan endo-beta-1,4-galactanase</fullName>
        <ecNumber evidence="3">3.2.1.89</ecNumber>
    </recommendedName>
</protein>
<keyword evidence="8" id="KW-1185">Reference proteome</keyword>
<evidence type="ECO:0000313" key="7">
    <source>
        <dbReference type="EnsemblProtists" id="PYU1_T004531"/>
    </source>
</evidence>
<dbReference type="GO" id="GO:0015926">
    <property type="term" value="F:glucosidase activity"/>
    <property type="evidence" value="ECO:0007669"/>
    <property type="project" value="InterPro"/>
</dbReference>
<dbReference type="Gene3D" id="3.20.20.80">
    <property type="entry name" value="Glycosidases"/>
    <property type="match status" value="1"/>
</dbReference>
<proteinExistence type="inferred from homology"/>
<reference evidence="8" key="2">
    <citation type="submission" date="2010-04" db="EMBL/GenBank/DDBJ databases">
        <authorList>
            <person name="Buell R."/>
            <person name="Hamilton J."/>
            <person name="Hostetler J."/>
        </authorList>
    </citation>
    <scope>NUCLEOTIDE SEQUENCE [LARGE SCALE GENOMIC DNA]</scope>
    <source>
        <strain evidence="8">DAOM:BR144</strain>
    </source>
</reference>